<dbReference type="PANTHER" id="PTHR22893">
    <property type="entry name" value="NADH OXIDOREDUCTASE-RELATED"/>
    <property type="match status" value="1"/>
</dbReference>
<comment type="similarity">
    <text evidence="2">Belongs to the NADH:flavin oxidoreductase/NADH oxidase family.</text>
</comment>
<evidence type="ECO:0000256" key="3">
    <source>
        <dbReference type="ARBA" id="ARBA00023002"/>
    </source>
</evidence>
<organism evidence="5 6">
    <name type="scientific">Pseudohalioglobus sediminis</name>
    <dbReference type="NCBI Taxonomy" id="2606449"/>
    <lineage>
        <taxon>Bacteria</taxon>
        <taxon>Pseudomonadati</taxon>
        <taxon>Pseudomonadota</taxon>
        <taxon>Gammaproteobacteria</taxon>
        <taxon>Cellvibrionales</taxon>
        <taxon>Halieaceae</taxon>
        <taxon>Pseudohalioglobus</taxon>
    </lineage>
</organism>
<dbReference type="Proteomes" id="UP000323708">
    <property type="component" value="Unassembled WGS sequence"/>
</dbReference>
<comment type="cofactor">
    <cofactor evidence="1">
        <name>FMN</name>
        <dbReference type="ChEBI" id="CHEBI:58210"/>
    </cofactor>
</comment>
<evidence type="ECO:0000313" key="5">
    <source>
        <dbReference type="EMBL" id="KAA1193310.1"/>
    </source>
</evidence>
<dbReference type="SUPFAM" id="SSF51395">
    <property type="entry name" value="FMN-linked oxidoreductases"/>
    <property type="match status" value="1"/>
</dbReference>
<dbReference type="FunFam" id="3.20.20.70:FF:000059">
    <property type="entry name" value="N-ethylmaleimide reductase, FMN-linked"/>
    <property type="match status" value="1"/>
</dbReference>
<sequence>MTTDLFTPLELGRLQLRNRIVMAPMTRSRADEAGLPNALMQEYYRQRAGAGMIISEGIAPSAAGLGYCRTPGLYNAEQVAGWRRITDAVHAEGGTMVAQIMHVGRVSSHYNKPAGAGTVAPSAITAKGEIYTDAAGMQPMDAPRALAIEEIAEVVEEYRQATINAYAAGFDGVELHCTSGYLPAQFLSTGTNHRDDQYGGSVANRCRFVLEVLQAMIGVDGPGRVGMRICPDNPFNDLSDADPGETFETLLRAARAMDPAYLHVIRMPGGRVDNLGLCRAHFGERLIGNDSYTYAEAEAALANGELTAVSFGRYFIANPDLPQRWRLGKQLADFDPKTLYTQGEEGYTSYPAA</sequence>
<dbReference type="GO" id="GO:0010181">
    <property type="term" value="F:FMN binding"/>
    <property type="evidence" value="ECO:0007669"/>
    <property type="project" value="InterPro"/>
</dbReference>
<dbReference type="RefSeq" id="WP_149610417.1">
    <property type="nucleotide sequence ID" value="NZ_VTUX01000002.1"/>
</dbReference>
<dbReference type="GO" id="GO:0005829">
    <property type="term" value="C:cytosol"/>
    <property type="evidence" value="ECO:0007669"/>
    <property type="project" value="UniProtKB-ARBA"/>
</dbReference>
<keyword evidence="6" id="KW-1185">Reference proteome</keyword>
<dbReference type="PANTHER" id="PTHR22893:SF91">
    <property type="entry name" value="NADPH DEHYDROGENASE 2-RELATED"/>
    <property type="match status" value="1"/>
</dbReference>
<evidence type="ECO:0000313" key="6">
    <source>
        <dbReference type="Proteomes" id="UP000323708"/>
    </source>
</evidence>
<protein>
    <submittedName>
        <fullName evidence="5">Alkene reductase</fullName>
    </submittedName>
</protein>
<feature type="domain" description="NADH:flavin oxidoreductase/NADH oxidase N-terminal" evidence="4">
    <location>
        <begin position="4"/>
        <end position="327"/>
    </location>
</feature>
<dbReference type="Pfam" id="PF00724">
    <property type="entry name" value="Oxidored_FMN"/>
    <property type="match status" value="1"/>
</dbReference>
<gene>
    <name evidence="5" type="ORF">F0M18_05570</name>
</gene>
<name>A0A5B0X1V0_9GAMM</name>
<dbReference type="EMBL" id="VTUX01000002">
    <property type="protein sequence ID" value="KAA1193310.1"/>
    <property type="molecule type" value="Genomic_DNA"/>
</dbReference>
<dbReference type="CDD" id="cd02933">
    <property type="entry name" value="OYE_like_FMN"/>
    <property type="match status" value="1"/>
</dbReference>
<dbReference type="InterPro" id="IPR013785">
    <property type="entry name" value="Aldolase_TIM"/>
</dbReference>
<accession>A0A5B0X1V0</accession>
<dbReference type="InterPro" id="IPR001155">
    <property type="entry name" value="OxRdtase_FMN_N"/>
</dbReference>
<evidence type="ECO:0000256" key="2">
    <source>
        <dbReference type="ARBA" id="ARBA00005979"/>
    </source>
</evidence>
<keyword evidence="3" id="KW-0560">Oxidoreductase</keyword>
<comment type="caution">
    <text evidence="5">The sequence shown here is derived from an EMBL/GenBank/DDBJ whole genome shotgun (WGS) entry which is preliminary data.</text>
</comment>
<dbReference type="InterPro" id="IPR045247">
    <property type="entry name" value="Oye-like"/>
</dbReference>
<dbReference type="GO" id="GO:0016628">
    <property type="term" value="F:oxidoreductase activity, acting on the CH-CH group of donors, NAD or NADP as acceptor"/>
    <property type="evidence" value="ECO:0007669"/>
    <property type="project" value="UniProtKB-ARBA"/>
</dbReference>
<proteinExistence type="inferred from homology"/>
<dbReference type="AlphaFoldDB" id="A0A5B0X1V0"/>
<evidence type="ECO:0000259" key="4">
    <source>
        <dbReference type="Pfam" id="PF00724"/>
    </source>
</evidence>
<dbReference type="Gene3D" id="3.20.20.70">
    <property type="entry name" value="Aldolase class I"/>
    <property type="match status" value="1"/>
</dbReference>
<reference evidence="5 6" key="1">
    <citation type="submission" date="2019-09" db="EMBL/GenBank/DDBJ databases">
        <authorList>
            <person name="Chen X.-Y."/>
        </authorList>
    </citation>
    <scope>NUCLEOTIDE SEQUENCE [LARGE SCALE GENOMIC DNA]</scope>
    <source>
        <strain evidence="5 6">NY5</strain>
    </source>
</reference>
<evidence type="ECO:0000256" key="1">
    <source>
        <dbReference type="ARBA" id="ARBA00001917"/>
    </source>
</evidence>